<proteinExistence type="predicted"/>
<protein>
    <submittedName>
        <fullName evidence="1">Aminoglycoside phosphotransferase</fullName>
    </submittedName>
</protein>
<comment type="caution">
    <text evidence="1">The sequence shown here is derived from an EMBL/GenBank/DDBJ whole genome shotgun (WGS) entry which is preliminary data.</text>
</comment>
<name>A0ABV1KJG3_9PSEU</name>
<keyword evidence="2" id="KW-1185">Reference proteome</keyword>
<dbReference type="InterPro" id="IPR011009">
    <property type="entry name" value="Kinase-like_dom_sf"/>
</dbReference>
<evidence type="ECO:0000313" key="2">
    <source>
        <dbReference type="Proteomes" id="UP001494902"/>
    </source>
</evidence>
<dbReference type="Proteomes" id="UP001494902">
    <property type="component" value="Unassembled WGS sequence"/>
</dbReference>
<dbReference type="RefSeq" id="WP_349301660.1">
    <property type="nucleotide sequence ID" value="NZ_JBEDNQ010000015.1"/>
</dbReference>
<dbReference type="SUPFAM" id="SSF56112">
    <property type="entry name" value="Protein kinase-like (PK-like)"/>
    <property type="match status" value="1"/>
</dbReference>
<accession>A0ABV1KJG3</accession>
<dbReference type="EMBL" id="JBEDNQ010000015">
    <property type="protein sequence ID" value="MEQ3554590.1"/>
    <property type="molecule type" value="Genomic_DNA"/>
</dbReference>
<reference evidence="1 2" key="1">
    <citation type="submission" date="2024-03" db="EMBL/GenBank/DDBJ databases">
        <title>Draft genome sequence of Pseudonocardia nematodicida JCM 31783.</title>
        <authorList>
            <person name="Butdee W."/>
            <person name="Duangmal K."/>
        </authorList>
    </citation>
    <scope>NUCLEOTIDE SEQUENCE [LARGE SCALE GENOMIC DNA]</scope>
    <source>
        <strain evidence="1 2">JCM 31783</strain>
    </source>
</reference>
<organism evidence="1 2">
    <name type="scientific">Pseudonocardia nematodicida</name>
    <dbReference type="NCBI Taxonomy" id="1206997"/>
    <lineage>
        <taxon>Bacteria</taxon>
        <taxon>Bacillati</taxon>
        <taxon>Actinomycetota</taxon>
        <taxon>Actinomycetes</taxon>
        <taxon>Pseudonocardiales</taxon>
        <taxon>Pseudonocardiaceae</taxon>
        <taxon>Pseudonocardia</taxon>
    </lineage>
</organism>
<dbReference type="Gene3D" id="3.90.1200.10">
    <property type="match status" value="1"/>
</dbReference>
<evidence type="ECO:0000313" key="1">
    <source>
        <dbReference type="EMBL" id="MEQ3554590.1"/>
    </source>
</evidence>
<gene>
    <name evidence="1" type="ORF">WIS52_29325</name>
</gene>
<sequence length="253" mass="26636">MGTEGGLTAPDVAAWPGLRVTGALAGGHRSAVWAAEVGHRRLVVHRSTRSSAALDWELDLLDELAGHGFRVPETVPTAAGARRDGRFVVRTWLDGDPPGPDDRDAVAAELRRLHAYTGERPQRPGFAGTAALVRGGTRGGDVDLAGMPPQAASACRAAWAALDGEPVSVVHGDPGRENVRMLEGRPGFLDWDECRVDRSVLDLDGWADVGDTVRRAVDAWEAAAGWRAEPAYARTRLAALCGSAVGETGSPVG</sequence>